<evidence type="ECO:0000313" key="3">
    <source>
        <dbReference type="EMBL" id="BAD28985.1"/>
    </source>
</evidence>
<name>Q6K7L7_ORYSJ</name>
<evidence type="ECO:0000313" key="2">
    <source>
        <dbReference type="EMBL" id="BAD19492.1"/>
    </source>
</evidence>
<evidence type="ECO:0000313" key="4">
    <source>
        <dbReference type="Proteomes" id="UP000000763"/>
    </source>
</evidence>
<gene>
    <name evidence="3" type="ORF">OSJNBb0080M22.38</name>
    <name evidence="2" type="ORF">P0533E11.10</name>
</gene>
<reference evidence="2" key="1">
    <citation type="submission" date="2002-03" db="EMBL/GenBank/DDBJ databases">
        <title>Oryza sativa nipponbare(GA3) genomic DNA, chromosome 2, PAC clone:P0533E11.</title>
        <authorList>
            <person name="Sasaki T."/>
            <person name="Matsumoto T."/>
            <person name="Yamamoto K."/>
        </authorList>
    </citation>
    <scope>NUCLEOTIDE SEQUENCE</scope>
</reference>
<dbReference type="AlphaFoldDB" id="Q6K7L7"/>
<feature type="region of interest" description="Disordered" evidence="1">
    <location>
        <begin position="27"/>
        <end position="97"/>
    </location>
</feature>
<accession>Q6K7L7</accession>
<reference evidence="4" key="3">
    <citation type="journal article" date="2005" name="Nature">
        <title>The map-based sequence of the rice genome.</title>
        <authorList>
            <consortium name="International rice genome sequencing project (IRGSP)"/>
            <person name="Matsumoto T."/>
            <person name="Wu J."/>
            <person name="Kanamori H."/>
            <person name="Katayose Y."/>
            <person name="Fujisawa M."/>
            <person name="Namiki N."/>
            <person name="Mizuno H."/>
            <person name="Yamamoto K."/>
            <person name="Antonio B.A."/>
            <person name="Baba T."/>
            <person name="Sakata K."/>
            <person name="Nagamura Y."/>
            <person name="Aoki H."/>
            <person name="Arikawa K."/>
            <person name="Arita K."/>
            <person name="Bito T."/>
            <person name="Chiden Y."/>
            <person name="Fujitsuka N."/>
            <person name="Fukunaka R."/>
            <person name="Hamada M."/>
            <person name="Harada C."/>
            <person name="Hayashi A."/>
            <person name="Hijishita S."/>
            <person name="Honda M."/>
            <person name="Hosokawa S."/>
            <person name="Ichikawa Y."/>
            <person name="Idonuma A."/>
            <person name="Iijima M."/>
            <person name="Ikeda M."/>
            <person name="Ikeno M."/>
            <person name="Ito K."/>
            <person name="Ito S."/>
            <person name="Ito T."/>
            <person name="Ito Y."/>
            <person name="Ito Y."/>
            <person name="Iwabuchi A."/>
            <person name="Kamiya K."/>
            <person name="Karasawa W."/>
            <person name="Kurita K."/>
            <person name="Katagiri S."/>
            <person name="Kikuta A."/>
            <person name="Kobayashi H."/>
            <person name="Kobayashi N."/>
            <person name="Machita K."/>
            <person name="Maehara T."/>
            <person name="Masukawa M."/>
            <person name="Mizubayashi T."/>
            <person name="Mukai Y."/>
            <person name="Nagasaki H."/>
            <person name="Nagata Y."/>
            <person name="Naito S."/>
            <person name="Nakashima M."/>
            <person name="Nakama Y."/>
            <person name="Nakamichi Y."/>
            <person name="Nakamura M."/>
            <person name="Meguro A."/>
            <person name="Negishi M."/>
            <person name="Ohta I."/>
            <person name="Ohta T."/>
            <person name="Okamoto M."/>
            <person name="Ono N."/>
            <person name="Saji S."/>
            <person name="Sakaguchi M."/>
            <person name="Sakai K."/>
            <person name="Shibata M."/>
            <person name="Shimokawa T."/>
            <person name="Song J."/>
            <person name="Takazaki Y."/>
            <person name="Terasawa K."/>
            <person name="Tsugane M."/>
            <person name="Tsuji K."/>
            <person name="Ueda S."/>
            <person name="Waki K."/>
            <person name="Yamagata H."/>
            <person name="Yamamoto M."/>
            <person name="Yamamoto S."/>
            <person name="Yamane H."/>
            <person name="Yoshiki S."/>
            <person name="Yoshihara R."/>
            <person name="Yukawa K."/>
            <person name="Zhong H."/>
            <person name="Yano M."/>
            <person name="Yuan Q."/>
            <person name="Ouyang S."/>
            <person name="Liu J."/>
            <person name="Jones K.M."/>
            <person name="Gansberger K."/>
            <person name="Moffat K."/>
            <person name="Hill J."/>
            <person name="Bera J."/>
            <person name="Fadrosh D."/>
            <person name="Jin S."/>
            <person name="Johri S."/>
            <person name="Kim M."/>
            <person name="Overton L."/>
            <person name="Reardon M."/>
            <person name="Tsitrin T."/>
            <person name="Vuong H."/>
            <person name="Weaver B."/>
            <person name="Ciecko A."/>
            <person name="Tallon L."/>
            <person name="Jackson J."/>
            <person name="Pai G."/>
            <person name="Aken S.V."/>
            <person name="Utterback T."/>
            <person name="Reidmuller S."/>
            <person name="Feldblyum T."/>
            <person name="Hsiao J."/>
            <person name="Zismann V."/>
            <person name="Iobst S."/>
            <person name="de Vazeille A.R."/>
            <person name="Buell C.R."/>
            <person name="Ying K."/>
            <person name="Li Y."/>
            <person name="Lu T."/>
            <person name="Huang Y."/>
            <person name="Zhao Q."/>
            <person name="Feng Q."/>
            <person name="Zhang L."/>
            <person name="Zhu J."/>
            <person name="Weng Q."/>
            <person name="Mu J."/>
            <person name="Lu Y."/>
            <person name="Fan D."/>
            <person name="Liu Y."/>
            <person name="Guan J."/>
            <person name="Zhang Y."/>
            <person name="Yu S."/>
            <person name="Liu X."/>
            <person name="Zhang Y."/>
            <person name="Hong G."/>
            <person name="Han B."/>
            <person name="Choisne N."/>
            <person name="Demange N."/>
            <person name="Orjeda G."/>
            <person name="Samain S."/>
            <person name="Cattolico L."/>
            <person name="Pelletier E."/>
            <person name="Couloux A."/>
            <person name="Segurens B."/>
            <person name="Wincker P."/>
            <person name="D'Hont A."/>
            <person name="Scarpelli C."/>
            <person name="Weissenbach J."/>
            <person name="Salanoubat M."/>
            <person name="Quetier F."/>
            <person name="Yu Y."/>
            <person name="Kim H.R."/>
            <person name="Rambo T."/>
            <person name="Currie J."/>
            <person name="Collura K."/>
            <person name="Luo M."/>
            <person name="Yang T."/>
            <person name="Ammiraju J.S.S."/>
            <person name="Engler F."/>
            <person name="Soderlund C."/>
            <person name="Wing R.A."/>
            <person name="Palmer L.E."/>
            <person name="de la Bastide M."/>
            <person name="Spiegel L."/>
            <person name="Nascimento L."/>
            <person name="Zutavern T."/>
            <person name="O'Shaughnessy A."/>
            <person name="Dike S."/>
            <person name="Dedhia N."/>
            <person name="Preston R."/>
            <person name="Balija V."/>
            <person name="McCombie W.R."/>
            <person name="Chow T."/>
            <person name="Chen H."/>
            <person name="Chung M."/>
            <person name="Chen C."/>
            <person name="Shaw J."/>
            <person name="Wu H."/>
            <person name="Hsiao K."/>
            <person name="Chao Y."/>
            <person name="Chu M."/>
            <person name="Cheng C."/>
            <person name="Hour A."/>
            <person name="Lee P."/>
            <person name="Lin S."/>
            <person name="Lin Y."/>
            <person name="Liou J."/>
            <person name="Liu S."/>
            <person name="Hsing Y."/>
            <person name="Raghuvanshi S."/>
            <person name="Mohanty A."/>
            <person name="Bharti A.K."/>
            <person name="Gaur A."/>
            <person name="Gupta V."/>
            <person name="Kumar D."/>
            <person name="Ravi V."/>
            <person name="Vij S."/>
            <person name="Kapur A."/>
            <person name="Khurana P."/>
            <person name="Khurana P."/>
            <person name="Khurana J.P."/>
            <person name="Tyagi A.K."/>
            <person name="Gaikwad K."/>
            <person name="Singh A."/>
            <person name="Dalal V."/>
            <person name="Srivastava S."/>
            <person name="Dixit A."/>
            <person name="Pal A.K."/>
            <person name="Ghazi I.A."/>
            <person name="Yadav M."/>
            <person name="Pandit A."/>
            <person name="Bhargava A."/>
            <person name="Sureshbabu K."/>
            <person name="Batra K."/>
            <person name="Sharma T.R."/>
            <person name="Mohapatra T."/>
            <person name="Singh N.K."/>
            <person name="Messing J."/>
            <person name="Nelson A.B."/>
            <person name="Fuks G."/>
            <person name="Kavchok S."/>
            <person name="Keizer G."/>
            <person name="Linton E."/>
            <person name="Llaca V."/>
            <person name="Song R."/>
            <person name="Tanyolac B."/>
            <person name="Young S."/>
            <person name="Ho-Il K."/>
            <person name="Hahn J.H."/>
            <person name="Sangsakoo G."/>
            <person name="Vanavichit A."/>
            <person name="de Mattos Luiz.A.T."/>
            <person name="Zimmer P.D."/>
            <person name="Malone G."/>
            <person name="Dellagostin O."/>
            <person name="de Oliveira A.C."/>
            <person name="Bevan M."/>
            <person name="Bancroft I."/>
            <person name="Minx P."/>
            <person name="Cordum H."/>
            <person name="Wilson R."/>
            <person name="Cheng Z."/>
            <person name="Jin W."/>
            <person name="Jiang J."/>
            <person name="Leong S.A."/>
            <person name="Iwama H."/>
            <person name="Gojobori T."/>
            <person name="Itoh T."/>
            <person name="Niimura Y."/>
            <person name="Fujii Y."/>
            <person name="Habara T."/>
            <person name="Sakai H."/>
            <person name="Sato Y."/>
            <person name="Wilson G."/>
            <person name="Kumar K."/>
            <person name="McCouch S."/>
            <person name="Juretic N."/>
            <person name="Hoen D."/>
            <person name="Wright S."/>
            <person name="Bruskiewich R."/>
            <person name="Bureau T."/>
            <person name="Miyao A."/>
            <person name="Hirochika H."/>
            <person name="Nishikawa T."/>
            <person name="Kadowaki K."/>
            <person name="Sugiura M."/>
            <person name="Burr B."/>
            <person name="Sasaki T."/>
        </authorList>
    </citation>
    <scope>NUCLEOTIDE SEQUENCE [LARGE SCALE GENOMIC DNA]</scope>
    <source>
        <strain evidence="4">cv. Nipponbare</strain>
    </source>
</reference>
<feature type="compositionally biased region" description="Basic and acidic residues" evidence="1">
    <location>
        <begin position="43"/>
        <end position="59"/>
    </location>
</feature>
<dbReference type="Proteomes" id="UP000000763">
    <property type="component" value="Chromosome 2"/>
</dbReference>
<evidence type="ECO:0000256" key="1">
    <source>
        <dbReference type="SAM" id="MobiDB-lite"/>
    </source>
</evidence>
<reference evidence="4" key="4">
    <citation type="journal article" date="2008" name="Nucleic Acids Res.">
        <title>The rice annotation project database (RAP-DB): 2008 update.</title>
        <authorList>
            <consortium name="The rice annotation project (RAP)"/>
        </authorList>
    </citation>
    <scope>GENOME REANNOTATION</scope>
    <source>
        <strain evidence="4">cv. Nipponbare</strain>
    </source>
</reference>
<sequence length="97" mass="9985">MAAACGARHAARRRRCAVARPGVASCRDDVGVGVGNEAAGGNREGERDRDRRERAEREAAAWLSPQRCGGGGGGGGGDDDERETTARYDGSVGVGMP</sequence>
<organism evidence="2 4">
    <name type="scientific">Oryza sativa subsp. japonica</name>
    <name type="common">Rice</name>
    <dbReference type="NCBI Taxonomy" id="39947"/>
    <lineage>
        <taxon>Eukaryota</taxon>
        <taxon>Viridiplantae</taxon>
        <taxon>Streptophyta</taxon>
        <taxon>Embryophyta</taxon>
        <taxon>Tracheophyta</taxon>
        <taxon>Spermatophyta</taxon>
        <taxon>Magnoliopsida</taxon>
        <taxon>Liliopsida</taxon>
        <taxon>Poales</taxon>
        <taxon>Poaceae</taxon>
        <taxon>BOP clade</taxon>
        <taxon>Oryzoideae</taxon>
        <taxon>Oryzeae</taxon>
        <taxon>Oryzinae</taxon>
        <taxon>Oryza</taxon>
        <taxon>Oryza sativa</taxon>
    </lineage>
</organism>
<reference evidence="3" key="2">
    <citation type="submission" date="2002-08" db="EMBL/GenBank/DDBJ databases">
        <title>Oryza sativa nipponbare(GA3) genomic DNA, chromosome 2, BAC clone:OSJNBb0080M22.</title>
        <authorList>
            <person name="Sasaki T."/>
            <person name="Matsumoto T."/>
            <person name="Katayose Y."/>
        </authorList>
    </citation>
    <scope>NUCLEOTIDE SEQUENCE</scope>
</reference>
<proteinExistence type="predicted"/>
<dbReference type="EMBL" id="AP004816">
    <property type="protein sequence ID" value="BAD19492.1"/>
    <property type="molecule type" value="Genomic_DNA"/>
</dbReference>
<protein>
    <submittedName>
        <fullName evidence="2">Uncharacterized protein</fullName>
    </submittedName>
</protein>
<dbReference type="EMBL" id="AP005654">
    <property type="protein sequence ID" value="BAD28985.1"/>
    <property type="molecule type" value="Genomic_DNA"/>
</dbReference>